<evidence type="ECO:0000313" key="1">
    <source>
        <dbReference type="EMBL" id="GAC28931.1"/>
    </source>
</evidence>
<organism evidence="1 2">
    <name type="scientific">Brumicola pallidula DSM 14239 = ACAM 615</name>
    <dbReference type="NCBI Taxonomy" id="1121922"/>
    <lineage>
        <taxon>Bacteria</taxon>
        <taxon>Pseudomonadati</taxon>
        <taxon>Pseudomonadota</taxon>
        <taxon>Gammaproteobacteria</taxon>
        <taxon>Alteromonadales</taxon>
        <taxon>Alteromonadaceae</taxon>
        <taxon>Brumicola</taxon>
    </lineage>
</organism>
<keyword evidence="2" id="KW-1185">Reference proteome</keyword>
<accession>K6YYA2</accession>
<evidence type="ECO:0000313" key="2">
    <source>
        <dbReference type="Proteomes" id="UP000006251"/>
    </source>
</evidence>
<reference evidence="2" key="1">
    <citation type="journal article" date="2014" name="Environ. Microbiol.">
        <title>Comparative genomics of the marine bacterial genus Glaciecola reveals the high degree of genomic diversity and genomic characteristic for cold adaptation.</title>
        <authorList>
            <person name="Qin Q.L."/>
            <person name="Xie B.B."/>
            <person name="Yu Y."/>
            <person name="Shu Y.L."/>
            <person name="Rong J.C."/>
            <person name="Zhang Y.J."/>
            <person name="Zhao D.L."/>
            <person name="Chen X.L."/>
            <person name="Zhang X.Y."/>
            <person name="Chen B."/>
            <person name="Zhou B.C."/>
            <person name="Zhang Y.Z."/>
        </authorList>
    </citation>
    <scope>NUCLEOTIDE SEQUENCE [LARGE SCALE GENOMIC DNA]</scope>
    <source>
        <strain evidence="2">ACAM 615</strain>
    </source>
</reference>
<comment type="caution">
    <text evidence="1">The sequence shown here is derived from an EMBL/GenBank/DDBJ whole genome shotgun (WGS) entry which is preliminary data.</text>
</comment>
<sequence>MGFGTCKHANESADLGSQAWLINLLSKTNIDFIQKLTINQYKMT</sequence>
<protein>
    <submittedName>
        <fullName evidence="1">Uncharacterized protein</fullName>
    </submittedName>
</protein>
<gene>
    <name evidence="1" type="ORF">GPAL_2070</name>
</gene>
<dbReference type="Proteomes" id="UP000006251">
    <property type="component" value="Unassembled WGS sequence"/>
</dbReference>
<name>K6YYA2_9ALTE</name>
<dbReference type="AlphaFoldDB" id="K6YYA2"/>
<proteinExistence type="predicted"/>
<dbReference type="EMBL" id="BAEQ01000036">
    <property type="protein sequence ID" value="GAC28931.1"/>
    <property type="molecule type" value="Genomic_DNA"/>
</dbReference>